<accession>A0A5M8RNS3</accession>
<gene>
    <name evidence="2" type="ORF">DX927_20165</name>
</gene>
<protein>
    <submittedName>
        <fullName evidence="2">Phage tail family protein</fullName>
    </submittedName>
</protein>
<dbReference type="InterPro" id="IPR008841">
    <property type="entry name" value="Siphovirus-type_tail_N"/>
</dbReference>
<dbReference type="EMBL" id="QSND01000005">
    <property type="protein sequence ID" value="KAA6447592.1"/>
    <property type="molecule type" value="Genomic_DNA"/>
</dbReference>
<sequence>MRDLIIVDKPISEILPGVSLLSFVPESPVFERQTVTMKNRNGLIMPRKKNPGRYRERKIVAEFAVEAHNAEQFDLYRSNLYSLLVNPDPYHVIHSYQPNKRWLVTADDVFSISQDNGKLTNSFSVTFTAVQGLAESVYDSTVPVNLQGERFNLGMNIGHFNEQPFQFKNKNRFSVYNFGDATLSPIEHDYKAQMYFEGKDIIITNITTGDSITLSGSYTKKNLLTVLKQYVFKGNEVISTRGRFPELAPGENEFSIDNAEYSDLHFITRFYYE</sequence>
<dbReference type="RefSeq" id="WP_148958316.1">
    <property type="nucleotide sequence ID" value="NZ_QSND01000005.1"/>
</dbReference>
<dbReference type="AlphaFoldDB" id="A0A5M8RNS3"/>
<name>A0A5M8RNS3_9BACI</name>
<evidence type="ECO:0000259" key="1">
    <source>
        <dbReference type="Pfam" id="PF05709"/>
    </source>
</evidence>
<organism evidence="2 3">
    <name type="scientific">Bacillus swezeyi</name>
    <dbReference type="NCBI Taxonomy" id="1925020"/>
    <lineage>
        <taxon>Bacteria</taxon>
        <taxon>Bacillati</taxon>
        <taxon>Bacillota</taxon>
        <taxon>Bacilli</taxon>
        <taxon>Bacillales</taxon>
        <taxon>Bacillaceae</taxon>
        <taxon>Bacillus</taxon>
    </lineage>
</organism>
<dbReference type="Gene3D" id="2.40.30.200">
    <property type="match status" value="1"/>
</dbReference>
<evidence type="ECO:0000313" key="3">
    <source>
        <dbReference type="Proteomes" id="UP000324326"/>
    </source>
</evidence>
<reference evidence="2 3" key="1">
    <citation type="submission" date="2018-08" db="EMBL/GenBank/DDBJ databases">
        <title>Bacillus phenotypic plasticity.</title>
        <authorList>
            <person name="Hurtado E."/>
        </authorList>
    </citation>
    <scope>NUCLEOTIDE SEQUENCE [LARGE SCALE GENOMIC DNA]</scope>
    <source>
        <strain evidence="2 3">427</strain>
    </source>
</reference>
<comment type="caution">
    <text evidence="2">The sequence shown here is derived from an EMBL/GenBank/DDBJ whole genome shotgun (WGS) entry which is preliminary data.</text>
</comment>
<feature type="domain" description="Siphovirus-type tail component RIFT-related" evidence="1">
    <location>
        <begin position="31"/>
        <end position="128"/>
    </location>
</feature>
<dbReference type="Pfam" id="PF05709">
    <property type="entry name" value="Sipho_tail"/>
    <property type="match status" value="1"/>
</dbReference>
<proteinExistence type="predicted"/>
<evidence type="ECO:0000313" key="2">
    <source>
        <dbReference type="EMBL" id="KAA6447592.1"/>
    </source>
</evidence>
<dbReference type="Proteomes" id="UP000324326">
    <property type="component" value="Unassembled WGS sequence"/>
</dbReference>